<evidence type="ECO:0000256" key="4">
    <source>
        <dbReference type="PIRSR" id="PIRSR006806-1"/>
    </source>
</evidence>
<gene>
    <name evidence="6" type="ORF">G1C95_1810</name>
</gene>
<accession>A0A7Y0HTI6</accession>
<evidence type="ECO:0000256" key="3">
    <source>
        <dbReference type="ARBA" id="ARBA00022840"/>
    </source>
</evidence>
<evidence type="ECO:0000256" key="2">
    <source>
        <dbReference type="ARBA" id="ARBA00022741"/>
    </source>
</evidence>
<feature type="binding site" evidence="4">
    <location>
        <begin position="4"/>
        <end position="8"/>
    </location>
    <ligand>
        <name>ATP</name>
        <dbReference type="ChEBI" id="CHEBI:30616"/>
    </ligand>
</feature>
<dbReference type="Pfam" id="PF01812">
    <property type="entry name" value="5-FTHF_cyc-lig"/>
    <property type="match status" value="1"/>
</dbReference>
<dbReference type="SUPFAM" id="SSF100950">
    <property type="entry name" value="NagB/RpiA/CoA transferase-like"/>
    <property type="match status" value="1"/>
</dbReference>
<dbReference type="PANTHER" id="PTHR23407:SF1">
    <property type="entry name" value="5-FORMYLTETRAHYDROFOLATE CYCLO-LIGASE"/>
    <property type="match status" value="1"/>
</dbReference>
<keyword evidence="7" id="KW-1185">Reference proteome</keyword>
<dbReference type="AlphaFoldDB" id="A0A7Y0HTI6"/>
<dbReference type="PANTHER" id="PTHR23407">
    <property type="entry name" value="ATPASE INHIBITOR/5-FORMYLTETRAHYDROFOLATE CYCLO-LIGASE"/>
    <property type="match status" value="1"/>
</dbReference>
<evidence type="ECO:0000313" key="6">
    <source>
        <dbReference type="EMBL" id="NMM94623.1"/>
    </source>
</evidence>
<sequence>MSQKDQLRHQAFARRKLTTPAERQAAGGKLPLMLPNDLLASSSFTELENHTLTVAAYVSMGTEIETRPLLGFLLHQNCRVLVPRLGSGRDIGWSVLSSLDQLQQTNVAAGNGARPDEPDTPLLNPQALAQADLVFAPALAVDPRGYRLGRGAGWYDRALAERNPGCPLIAICWPWEVLDFNLPAEPHDVPADAILTPTSFTWLHQPTPSALSSH</sequence>
<evidence type="ECO:0000256" key="5">
    <source>
        <dbReference type="RuleBase" id="RU361279"/>
    </source>
</evidence>
<keyword evidence="5" id="KW-0460">Magnesium</keyword>
<dbReference type="EMBL" id="JAAIII010000005">
    <property type="protein sequence ID" value="NMM94623.1"/>
    <property type="molecule type" value="Genomic_DNA"/>
</dbReference>
<dbReference type="InterPro" id="IPR002698">
    <property type="entry name" value="FTHF_cligase"/>
</dbReference>
<keyword evidence="5" id="KW-0479">Metal-binding</keyword>
<dbReference type="Proteomes" id="UP000532194">
    <property type="component" value="Unassembled WGS sequence"/>
</dbReference>
<dbReference type="RefSeq" id="WP_169172640.1">
    <property type="nucleotide sequence ID" value="NZ_JAAIII010000005.1"/>
</dbReference>
<comment type="catalytic activity">
    <reaction evidence="5">
        <text>(6S)-5-formyl-5,6,7,8-tetrahydrofolate + ATP = (6R)-5,10-methenyltetrahydrofolate + ADP + phosphate</text>
        <dbReference type="Rhea" id="RHEA:10488"/>
        <dbReference type="ChEBI" id="CHEBI:30616"/>
        <dbReference type="ChEBI" id="CHEBI:43474"/>
        <dbReference type="ChEBI" id="CHEBI:57455"/>
        <dbReference type="ChEBI" id="CHEBI:57457"/>
        <dbReference type="ChEBI" id="CHEBI:456216"/>
        <dbReference type="EC" id="6.3.3.2"/>
    </reaction>
</comment>
<comment type="similarity">
    <text evidence="1 5">Belongs to the 5-formyltetrahydrofolate cyclo-ligase family.</text>
</comment>
<feature type="binding site" evidence="4">
    <location>
        <begin position="147"/>
        <end position="155"/>
    </location>
    <ligand>
        <name>ATP</name>
        <dbReference type="ChEBI" id="CHEBI:30616"/>
    </ligand>
</feature>
<dbReference type="GO" id="GO:0009396">
    <property type="term" value="P:folic acid-containing compound biosynthetic process"/>
    <property type="evidence" value="ECO:0007669"/>
    <property type="project" value="TreeGrafter"/>
</dbReference>
<protein>
    <recommendedName>
        <fullName evidence="5">5-formyltetrahydrofolate cyclo-ligase</fullName>
        <ecNumber evidence="5">6.3.3.2</ecNumber>
    </recommendedName>
</protein>
<name>A0A7Y0HTI6_9BIFI</name>
<dbReference type="GO" id="GO:0005524">
    <property type="term" value="F:ATP binding"/>
    <property type="evidence" value="ECO:0007669"/>
    <property type="project" value="UniProtKB-KW"/>
</dbReference>
<keyword evidence="2 4" id="KW-0547">Nucleotide-binding</keyword>
<organism evidence="6 7">
    <name type="scientific">Bifidobacterium oedipodis</name>
    <dbReference type="NCBI Taxonomy" id="2675322"/>
    <lineage>
        <taxon>Bacteria</taxon>
        <taxon>Bacillati</taxon>
        <taxon>Actinomycetota</taxon>
        <taxon>Actinomycetes</taxon>
        <taxon>Bifidobacteriales</taxon>
        <taxon>Bifidobacteriaceae</taxon>
        <taxon>Bifidobacterium</taxon>
    </lineage>
</organism>
<evidence type="ECO:0000313" key="7">
    <source>
        <dbReference type="Proteomes" id="UP000532194"/>
    </source>
</evidence>
<reference evidence="6 7" key="1">
    <citation type="submission" date="2020-02" db="EMBL/GenBank/DDBJ databases">
        <title>Characterization of phylogenetic diversity of novel bifidobacterial species isolated in Czech ZOOs.</title>
        <authorList>
            <person name="Lugli G.A."/>
            <person name="Vera N.B."/>
            <person name="Ventura M."/>
        </authorList>
    </citation>
    <scope>NUCLEOTIDE SEQUENCE [LARGE SCALE GENOMIC DNA]</scope>
    <source>
        <strain evidence="6 7">DSM 109957</strain>
    </source>
</reference>
<dbReference type="GO" id="GO:0030272">
    <property type="term" value="F:5-formyltetrahydrofolate cyclo-ligase activity"/>
    <property type="evidence" value="ECO:0007669"/>
    <property type="project" value="UniProtKB-EC"/>
</dbReference>
<proteinExistence type="inferred from homology"/>
<comment type="cofactor">
    <cofactor evidence="5">
        <name>Mg(2+)</name>
        <dbReference type="ChEBI" id="CHEBI:18420"/>
    </cofactor>
</comment>
<keyword evidence="3 4" id="KW-0067">ATP-binding</keyword>
<feature type="binding site" evidence="4">
    <location>
        <position position="58"/>
    </location>
    <ligand>
        <name>substrate</name>
    </ligand>
</feature>
<keyword evidence="6" id="KW-0436">Ligase</keyword>
<dbReference type="GO" id="GO:0046872">
    <property type="term" value="F:metal ion binding"/>
    <property type="evidence" value="ECO:0007669"/>
    <property type="project" value="UniProtKB-KW"/>
</dbReference>
<dbReference type="InterPro" id="IPR037171">
    <property type="entry name" value="NagB/RpiA_transferase-like"/>
</dbReference>
<comment type="caution">
    <text evidence="6">The sequence shown here is derived from an EMBL/GenBank/DDBJ whole genome shotgun (WGS) entry which is preliminary data.</text>
</comment>
<dbReference type="NCBIfam" id="TIGR02727">
    <property type="entry name" value="MTHFS_bact"/>
    <property type="match status" value="1"/>
</dbReference>
<dbReference type="PIRSF" id="PIRSF006806">
    <property type="entry name" value="FTHF_cligase"/>
    <property type="match status" value="1"/>
</dbReference>
<dbReference type="Gene3D" id="3.40.50.10420">
    <property type="entry name" value="NagB/RpiA/CoA transferase-like"/>
    <property type="match status" value="1"/>
</dbReference>
<feature type="binding site" evidence="4">
    <location>
        <position position="63"/>
    </location>
    <ligand>
        <name>substrate</name>
    </ligand>
</feature>
<evidence type="ECO:0000256" key="1">
    <source>
        <dbReference type="ARBA" id="ARBA00010638"/>
    </source>
</evidence>
<dbReference type="EC" id="6.3.3.2" evidence="5"/>
<dbReference type="InterPro" id="IPR024185">
    <property type="entry name" value="FTHF_cligase-like_sf"/>
</dbReference>
<dbReference type="GO" id="GO:0035999">
    <property type="term" value="P:tetrahydrofolate interconversion"/>
    <property type="evidence" value="ECO:0007669"/>
    <property type="project" value="TreeGrafter"/>
</dbReference>